<dbReference type="InterPro" id="IPR039422">
    <property type="entry name" value="MarR/SlyA-like"/>
</dbReference>
<dbReference type="OrthoDB" id="7172154at2"/>
<protein>
    <submittedName>
        <fullName evidence="2">Transcriptional regulator, MarR family</fullName>
    </submittedName>
</protein>
<dbReference type="SMART" id="SM00347">
    <property type="entry name" value="HTH_MARR"/>
    <property type="match status" value="1"/>
</dbReference>
<dbReference type="GO" id="GO:0003700">
    <property type="term" value="F:DNA-binding transcription factor activity"/>
    <property type="evidence" value="ECO:0007669"/>
    <property type="project" value="InterPro"/>
</dbReference>
<name>B0T9K5_CAUSK</name>
<proteinExistence type="predicted"/>
<evidence type="ECO:0000259" key="1">
    <source>
        <dbReference type="PROSITE" id="PS50995"/>
    </source>
</evidence>
<dbReference type="InterPro" id="IPR036388">
    <property type="entry name" value="WH-like_DNA-bd_sf"/>
</dbReference>
<dbReference type="EMBL" id="CP000928">
    <property type="protein sequence ID" value="ABZ74380.1"/>
    <property type="molecule type" value="Genomic_DNA"/>
</dbReference>
<evidence type="ECO:0000313" key="2">
    <source>
        <dbReference type="EMBL" id="ABZ74380.1"/>
    </source>
</evidence>
<dbReference type="SUPFAM" id="SSF46785">
    <property type="entry name" value="Winged helix' DNA-binding domain"/>
    <property type="match status" value="1"/>
</dbReference>
<dbReference type="GO" id="GO:0006950">
    <property type="term" value="P:response to stress"/>
    <property type="evidence" value="ECO:0007669"/>
    <property type="project" value="TreeGrafter"/>
</dbReference>
<accession>B0T9K5</accession>
<dbReference type="InterPro" id="IPR000835">
    <property type="entry name" value="HTH_MarR-typ"/>
</dbReference>
<feature type="domain" description="HTH marR-type" evidence="1">
    <location>
        <begin position="19"/>
        <end position="150"/>
    </location>
</feature>
<dbReference type="HOGENOM" id="CLU_083287_35_3_5"/>
<dbReference type="InterPro" id="IPR036390">
    <property type="entry name" value="WH_DNA-bd_sf"/>
</dbReference>
<organism evidence="2">
    <name type="scientific">Caulobacter sp. (strain K31)</name>
    <dbReference type="NCBI Taxonomy" id="366602"/>
    <lineage>
        <taxon>Bacteria</taxon>
        <taxon>Pseudomonadati</taxon>
        <taxon>Pseudomonadota</taxon>
        <taxon>Alphaproteobacteria</taxon>
        <taxon>Caulobacterales</taxon>
        <taxon>Caulobacteraceae</taxon>
        <taxon>Caulobacter</taxon>
    </lineage>
</organism>
<dbReference type="PANTHER" id="PTHR33164:SF105">
    <property type="entry name" value="TRANSCRIPTIONAL REPRESSOR PROTEIN-RELATED"/>
    <property type="match status" value="1"/>
</dbReference>
<dbReference type="KEGG" id="cak:Caul_5260"/>
<sequence length="164" mass="18230">MSEKRFSDPRLEAIRHTPHICLAEGLRAANRAIARRYDSYLNDSGVGPAQLSLLMRLYYLGPTAMGKLAVQMETDRTTLTRTVKLLEDAGHVEVVPGESKRFRLVRMTEQGFSVLSQAIPKWEQAQADLRALLGDQSWTALLGETRHLLAVEGVACDRTARPVG</sequence>
<dbReference type="Pfam" id="PF01047">
    <property type="entry name" value="MarR"/>
    <property type="match status" value="1"/>
</dbReference>
<reference evidence="2" key="1">
    <citation type="submission" date="2008-01" db="EMBL/GenBank/DDBJ databases">
        <title>Complete sequence of plasmid1 pCAUL01 of Caulobacter sp. K31.</title>
        <authorList>
            <consortium name="US DOE Joint Genome Institute"/>
            <person name="Copeland A."/>
            <person name="Lucas S."/>
            <person name="Lapidus A."/>
            <person name="Barry K."/>
            <person name="Glavina del Rio T."/>
            <person name="Dalin E."/>
            <person name="Tice H."/>
            <person name="Pitluck S."/>
            <person name="Bruce D."/>
            <person name="Goodwin L."/>
            <person name="Thompson L.S."/>
            <person name="Brettin T."/>
            <person name="Detter J.C."/>
            <person name="Han C."/>
            <person name="Schmutz J."/>
            <person name="Larimer F."/>
            <person name="Land M."/>
            <person name="Hauser L."/>
            <person name="Kyrpides N."/>
            <person name="Kim E."/>
            <person name="Stephens C."/>
            <person name="Richardson P."/>
        </authorList>
    </citation>
    <scope>NUCLEOTIDE SEQUENCE [LARGE SCALE GENOMIC DNA]</scope>
    <source>
        <plasmid evidence="2">K31</plasmid>
        <plasmid evidence="2">pCAUL01</plasmid>
    </source>
</reference>
<gene>
    <name evidence="2" type="ordered locus">Caul_5260</name>
</gene>
<dbReference type="PROSITE" id="PS50995">
    <property type="entry name" value="HTH_MARR_2"/>
    <property type="match status" value="1"/>
</dbReference>
<dbReference type="PANTHER" id="PTHR33164">
    <property type="entry name" value="TRANSCRIPTIONAL REGULATOR, MARR FAMILY"/>
    <property type="match status" value="1"/>
</dbReference>
<geneLocation type="plasmid" evidence="2">
    <name>pCAUL01</name>
</geneLocation>
<keyword evidence="2" id="KW-0614">Plasmid</keyword>
<dbReference type="AlphaFoldDB" id="B0T9K5"/>
<dbReference type="Gene3D" id="1.10.10.10">
    <property type="entry name" value="Winged helix-like DNA-binding domain superfamily/Winged helix DNA-binding domain"/>
    <property type="match status" value="1"/>
</dbReference>